<comment type="caution">
    <text evidence="11">The sequence shown here is derived from an EMBL/GenBank/DDBJ whole genome shotgun (WGS) entry which is preliminary data.</text>
</comment>
<evidence type="ECO:0000256" key="4">
    <source>
        <dbReference type="ARBA" id="ARBA00023239"/>
    </source>
</evidence>
<accession>A0A2U2XA33</accession>
<evidence type="ECO:0000256" key="9">
    <source>
        <dbReference type="RuleBase" id="RU366031"/>
    </source>
</evidence>
<dbReference type="SUPFAM" id="SSF69618">
    <property type="entry name" value="HemD-like"/>
    <property type="match status" value="1"/>
</dbReference>
<dbReference type="PANTHER" id="PTHR38042">
    <property type="entry name" value="UROPORPHYRINOGEN-III SYNTHASE, CHLOROPLASTIC"/>
    <property type="match status" value="1"/>
</dbReference>
<gene>
    <name evidence="11" type="ORF">DIT68_13085</name>
</gene>
<dbReference type="GO" id="GO:0006782">
    <property type="term" value="P:protoporphyrinogen IX biosynthetic process"/>
    <property type="evidence" value="ECO:0007669"/>
    <property type="project" value="UniProtKB-UniRule"/>
</dbReference>
<proteinExistence type="inferred from homology"/>
<dbReference type="RefSeq" id="WP_109360266.1">
    <property type="nucleotide sequence ID" value="NZ_QFRJ01000012.1"/>
</dbReference>
<evidence type="ECO:0000313" key="12">
    <source>
        <dbReference type="Proteomes" id="UP000245370"/>
    </source>
</evidence>
<dbReference type="InterPro" id="IPR003754">
    <property type="entry name" value="4pyrrol_synth_uPrphyn_synth"/>
</dbReference>
<evidence type="ECO:0000256" key="2">
    <source>
        <dbReference type="ARBA" id="ARBA00008133"/>
    </source>
</evidence>
<dbReference type="OrthoDB" id="1466968at2"/>
<comment type="catalytic activity">
    <reaction evidence="8 9">
        <text>hydroxymethylbilane = uroporphyrinogen III + H2O</text>
        <dbReference type="Rhea" id="RHEA:18965"/>
        <dbReference type="ChEBI" id="CHEBI:15377"/>
        <dbReference type="ChEBI" id="CHEBI:57308"/>
        <dbReference type="ChEBI" id="CHEBI:57845"/>
        <dbReference type="EC" id="4.2.1.75"/>
    </reaction>
</comment>
<dbReference type="Gene3D" id="3.40.50.10090">
    <property type="match status" value="2"/>
</dbReference>
<organism evidence="11 12">
    <name type="scientific">Brumimicrobium oceani</name>
    <dbReference type="NCBI Taxonomy" id="2100725"/>
    <lineage>
        <taxon>Bacteria</taxon>
        <taxon>Pseudomonadati</taxon>
        <taxon>Bacteroidota</taxon>
        <taxon>Flavobacteriia</taxon>
        <taxon>Flavobacteriales</taxon>
        <taxon>Crocinitomicaceae</taxon>
        <taxon>Brumimicrobium</taxon>
    </lineage>
</organism>
<dbReference type="InterPro" id="IPR039793">
    <property type="entry name" value="UROS/Hem4"/>
</dbReference>
<feature type="domain" description="Tetrapyrrole biosynthesis uroporphyrinogen III synthase" evidence="10">
    <location>
        <begin position="20"/>
        <end position="198"/>
    </location>
</feature>
<dbReference type="Proteomes" id="UP000245370">
    <property type="component" value="Unassembled WGS sequence"/>
</dbReference>
<evidence type="ECO:0000259" key="10">
    <source>
        <dbReference type="Pfam" id="PF02602"/>
    </source>
</evidence>
<reference evidence="11 12" key="2">
    <citation type="submission" date="2018-05" db="EMBL/GenBank/DDBJ databases">
        <authorList>
            <person name="Lanie J.A."/>
            <person name="Ng W.-L."/>
            <person name="Kazmierczak K.M."/>
            <person name="Andrzejewski T.M."/>
            <person name="Davidsen T.M."/>
            <person name="Wayne K.J."/>
            <person name="Tettelin H."/>
            <person name="Glass J.I."/>
            <person name="Rusch D."/>
            <person name="Podicherti R."/>
            <person name="Tsui H.-C.T."/>
            <person name="Winkler M.E."/>
        </authorList>
    </citation>
    <scope>NUCLEOTIDE SEQUENCE [LARGE SCALE GENOMIC DNA]</scope>
    <source>
        <strain evidence="11 12">C305</strain>
    </source>
</reference>
<dbReference type="EMBL" id="QFRJ01000012">
    <property type="protein sequence ID" value="PWH84654.1"/>
    <property type="molecule type" value="Genomic_DNA"/>
</dbReference>
<comment type="pathway">
    <text evidence="1 9">Porphyrin-containing compound metabolism; protoporphyrin-IX biosynthesis; coproporphyrinogen-III from 5-aminolevulinate: step 3/4.</text>
</comment>
<sequence length="223" mass="24962">MLFISKKVTQPEFIAYAELAEIEMIDTSMISFVEVPFECPQESYDVVFFTSPRSAKFYLNRCKLASNTEIATIGKVTSDFVTSLGHEVSFTGVTSGIPALVSKEFAAFVGQRKVLFPQSNYSQKSMQESIANNQITDLVVYKTALTPVRLKEKPSVLVFTSPTNVESFLQLNSITPEQKVIAWGKTTEGFLAKNGIEANFTLDYSSFDELKTVLEKHFYPIDK</sequence>
<keyword evidence="12" id="KW-1185">Reference proteome</keyword>
<comment type="function">
    <text evidence="6 9">Catalyzes cyclization of the linear tetrapyrrole, hydroxymethylbilane, to the macrocyclic uroporphyrinogen III.</text>
</comment>
<evidence type="ECO:0000256" key="8">
    <source>
        <dbReference type="ARBA" id="ARBA00048617"/>
    </source>
</evidence>
<keyword evidence="5 9" id="KW-0627">Porphyrin biosynthesis</keyword>
<dbReference type="PANTHER" id="PTHR38042:SF1">
    <property type="entry name" value="UROPORPHYRINOGEN-III SYNTHASE, CHLOROPLASTIC"/>
    <property type="match status" value="1"/>
</dbReference>
<comment type="similarity">
    <text evidence="2 9">Belongs to the uroporphyrinogen-III synthase family.</text>
</comment>
<reference evidence="11 12" key="1">
    <citation type="submission" date="2018-05" db="EMBL/GenBank/DDBJ databases">
        <title>Brumimicrobium oceani sp. nov., isolated from coastal sediment.</title>
        <authorList>
            <person name="Kou Y."/>
        </authorList>
    </citation>
    <scope>NUCLEOTIDE SEQUENCE [LARGE SCALE GENOMIC DNA]</scope>
    <source>
        <strain evidence="11 12">C305</strain>
    </source>
</reference>
<evidence type="ECO:0000256" key="7">
    <source>
        <dbReference type="ARBA" id="ARBA00040167"/>
    </source>
</evidence>
<evidence type="ECO:0000256" key="3">
    <source>
        <dbReference type="ARBA" id="ARBA00013109"/>
    </source>
</evidence>
<evidence type="ECO:0000256" key="1">
    <source>
        <dbReference type="ARBA" id="ARBA00004772"/>
    </source>
</evidence>
<dbReference type="AlphaFoldDB" id="A0A2U2XA33"/>
<evidence type="ECO:0000313" key="11">
    <source>
        <dbReference type="EMBL" id="PWH84654.1"/>
    </source>
</evidence>
<dbReference type="GO" id="GO:0006780">
    <property type="term" value="P:uroporphyrinogen III biosynthetic process"/>
    <property type="evidence" value="ECO:0007669"/>
    <property type="project" value="UniProtKB-UniRule"/>
</dbReference>
<dbReference type="InterPro" id="IPR036108">
    <property type="entry name" value="4pyrrol_syn_uPrphyn_synt_sf"/>
</dbReference>
<keyword evidence="4 9" id="KW-0456">Lyase</keyword>
<dbReference type="Pfam" id="PF02602">
    <property type="entry name" value="HEM4"/>
    <property type="match status" value="1"/>
</dbReference>
<dbReference type="GO" id="GO:0004852">
    <property type="term" value="F:uroporphyrinogen-III synthase activity"/>
    <property type="evidence" value="ECO:0007669"/>
    <property type="project" value="UniProtKB-UniRule"/>
</dbReference>
<evidence type="ECO:0000256" key="6">
    <source>
        <dbReference type="ARBA" id="ARBA00037589"/>
    </source>
</evidence>
<dbReference type="EC" id="4.2.1.75" evidence="3 9"/>
<evidence type="ECO:0000256" key="5">
    <source>
        <dbReference type="ARBA" id="ARBA00023244"/>
    </source>
</evidence>
<protein>
    <recommendedName>
        <fullName evidence="7 9">Uroporphyrinogen-III synthase</fullName>
        <ecNumber evidence="3 9">4.2.1.75</ecNumber>
    </recommendedName>
</protein>
<name>A0A2U2XA33_9FLAO</name>